<sequence>MNVSSLYASSFSGKIGGSSFGKGRGCAKPKLRGLGPTPPATVEELQVVNVEAAPRIRTHSLSFEPRVTQGLAEFGKFSSKPLLHFENGYTILPKDSNSSLKGQDVFAHLDEKRSLSKFFQTQEGYIQEPDAIGTSSQNKRKASFVDIGVQASSEINERTTPIKKRNLDFETFSPGRKPNLFIRRVKRVVKDFPCGVGLVYGDDDANVIRSTRLIAWKTKARFMDIIIHIKEDIVIEDEGSAIGVSVGGLTLLEEDGVPPPQEP</sequence>
<proteinExistence type="predicted"/>
<keyword evidence="2" id="KW-1185">Reference proteome</keyword>
<dbReference type="EnsemblPlants" id="evm.model.01.2718">
    <property type="protein sequence ID" value="cds.evm.model.01.2718"/>
    <property type="gene ID" value="evm.TU.01.2718"/>
</dbReference>
<evidence type="ECO:0000313" key="2">
    <source>
        <dbReference type="Proteomes" id="UP000596661"/>
    </source>
</evidence>
<dbReference type="Proteomes" id="UP000596661">
    <property type="component" value="Chromosome 1"/>
</dbReference>
<dbReference type="EMBL" id="UZAU01000079">
    <property type="status" value="NOT_ANNOTATED_CDS"/>
    <property type="molecule type" value="Genomic_DNA"/>
</dbReference>
<accession>A0A803NMC6</accession>
<organism evidence="1 2">
    <name type="scientific">Cannabis sativa</name>
    <name type="common">Hemp</name>
    <name type="synonym">Marijuana</name>
    <dbReference type="NCBI Taxonomy" id="3483"/>
    <lineage>
        <taxon>Eukaryota</taxon>
        <taxon>Viridiplantae</taxon>
        <taxon>Streptophyta</taxon>
        <taxon>Embryophyta</taxon>
        <taxon>Tracheophyta</taxon>
        <taxon>Spermatophyta</taxon>
        <taxon>Magnoliopsida</taxon>
        <taxon>eudicotyledons</taxon>
        <taxon>Gunneridae</taxon>
        <taxon>Pentapetalae</taxon>
        <taxon>rosids</taxon>
        <taxon>fabids</taxon>
        <taxon>Rosales</taxon>
        <taxon>Cannabaceae</taxon>
        <taxon>Cannabis</taxon>
    </lineage>
</organism>
<protein>
    <submittedName>
        <fullName evidence="1">Uncharacterized protein</fullName>
    </submittedName>
</protein>
<reference evidence="1" key="2">
    <citation type="submission" date="2021-03" db="UniProtKB">
        <authorList>
            <consortium name="EnsemblPlants"/>
        </authorList>
    </citation>
    <scope>IDENTIFICATION</scope>
</reference>
<dbReference type="AlphaFoldDB" id="A0A803NMC6"/>
<dbReference type="Gramene" id="evm.model.01.2718">
    <property type="protein sequence ID" value="cds.evm.model.01.2718"/>
    <property type="gene ID" value="evm.TU.01.2718"/>
</dbReference>
<evidence type="ECO:0000313" key="1">
    <source>
        <dbReference type="EnsemblPlants" id="cds.evm.model.01.2718"/>
    </source>
</evidence>
<name>A0A803NMC6_CANSA</name>
<reference evidence="1" key="1">
    <citation type="submission" date="2018-11" db="EMBL/GenBank/DDBJ databases">
        <authorList>
            <person name="Grassa J C."/>
        </authorList>
    </citation>
    <scope>NUCLEOTIDE SEQUENCE [LARGE SCALE GENOMIC DNA]</scope>
</reference>